<keyword evidence="5 8" id="KW-0949">S-adenosyl-L-methionine</keyword>
<keyword evidence="10" id="KW-1185">Reference proteome</keyword>
<dbReference type="Pfam" id="PF02086">
    <property type="entry name" value="MethyltransfD12"/>
    <property type="match status" value="1"/>
</dbReference>
<dbReference type="EMBL" id="CP004121">
    <property type="protein sequence ID" value="AGF57806.1"/>
    <property type="molecule type" value="Genomic_DNA"/>
</dbReference>
<dbReference type="eggNOG" id="COG0338">
    <property type="taxonomic scope" value="Bacteria"/>
</dbReference>
<feature type="binding site" evidence="7">
    <location>
        <position position="66"/>
    </location>
    <ligand>
        <name>S-adenosyl-L-methionine</name>
        <dbReference type="ChEBI" id="CHEBI:59789"/>
    </ligand>
</feature>
<organism evidence="9 10">
    <name type="scientific">Clostridium saccharoperbutylacetonicum N1-4(HMT)</name>
    <dbReference type="NCBI Taxonomy" id="931276"/>
    <lineage>
        <taxon>Bacteria</taxon>
        <taxon>Bacillati</taxon>
        <taxon>Bacillota</taxon>
        <taxon>Clostridia</taxon>
        <taxon>Eubacteriales</taxon>
        <taxon>Clostridiaceae</taxon>
        <taxon>Clostridium</taxon>
    </lineage>
</organism>
<dbReference type="InterPro" id="IPR012327">
    <property type="entry name" value="MeTrfase_D12"/>
</dbReference>
<evidence type="ECO:0000313" key="10">
    <source>
        <dbReference type="Proteomes" id="UP000011728"/>
    </source>
</evidence>
<dbReference type="PIRSF" id="PIRSF000398">
    <property type="entry name" value="M_m6A_EcoRV"/>
    <property type="match status" value="1"/>
</dbReference>
<dbReference type="GO" id="GO:0009007">
    <property type="term" value="F:site-specific DNA-methyltransferase (adenine-specific) activity"/>
    <property type="evidence" value="ECO:0007669"/>
    <property type="project" value="UniProtKB-UniRule"/>
</dbReference>
<evidence type="ECO:0000256" key="6">
    <source>
        <dbReference type="ARBA" id="ARBA00047942"/>
    </source>
</evidence>
<protein>
    <recommendedName>
        <fullName evidence="2 8">Site-specific DNA-methyltransferase (adenine-specific)</fullName>
        <ecNumber evidence="2 8">2.1.1.72</ecNumber>
    </recommendedName>
</protein>
<dbReference type="SUPFAM" id="SSF53335">
    <property type="entry name" value="S-adenosyl-L-methionine-dependent methyltransferases"/>
    <property type="match status" value="1"/>
</dbReference>
<dbReference type="REBASE" id="60655">
    <property type="entry name" value="M1.Csa1ORF40510P"/>
</dbReference>
<dbReference type="GO" id="GO:0009307">
    <property type="term" value="P:DNA restriction-modification system"/>
    <property type="evidence" value="ECO:0007669"/>
    <property type="project" value="InterPro"/>
</dbReference>
<comment type="catalytic activity">
    <reaction evidence="6 8">
        <text>a 2'-deoxyadenosine in DNA + S-adenosyl-L-methionine = an N(6)-methyl-2'-deoxyadenosine in DNA + S-adenosyl-L-homocysteine + H(+)</text>
        <dbReference type="Rhea" id="RHEA:15197"/>
        <dbReference type="Rhea" id="RHEA-COMP:12418"/>
        <dbReference type="Rhea" id="RHEA-COMP:12419"/>
        <dbReference type="ChEBI" id="CHEBI:15378"/>
        <dbReference type="ChEBI" id="CHEBI:57856"/>
        <dbReference type="ChEBI" id="CHEBI:59789"/>
        <dbReference type="ChEBI" id="CHEBI:90615"/>
        <dbReference type="ChEBI" id="CHEBI:90616"/>
        <dbReference type="EC" id="2.1.1.72"/>
    </reaction>
</comment>
<evidence type="ECO:0000256" key="1">
    <source>
        <dbReference type="ARBA" id="ARBA00006594"/>
    </source>
</evidence>
<dbReference type="GO" id="GO:1904047">
    <property type="term" value="F:S-adenosyl-L-methionine binding"/>
    <property type="evidence" value="ECO:0007669"/>
    <property type="project" value="TreeGrafter"/>
</dbReference>
<dbReference type="InterPro" id="IPR012263">
    <property type="entry name" value="M_m6A_EcoRV"/>
</dbReference>
<dbReference type="Proteomes" id="UP000011728">
    <property type="component" value="Chromosome"/>
</dbReference>
<feature type="binding site" evidence="7">
    <location>
        <position position="16"/>
    </location>
    <ligand>
        <name>S-adenosyl-L-methionine</name>
        <dbReference type="ChEBI" id="CHEBI:59789"/>
    </ligand>
</feature>
<dbReference type="KEGG" id="csr:Cspa_c40510"/>
<evidence type="ECO:0000256" key="5">
    <source>
        <dbReference type="ARBA" id="ARBA00022691"/>
    </source>
</evidence>
<sequence>MEQIKAKPFLKWAGGKSKLIPELENRYPEELLNGKISIYVEPFIGGGAVYFDIASKFSFDKIIINDINSELILTYKVIKNSVDEIINYLNKYQEEYNNLSTLDEKEEYYYKIRNEFNKGKGNVNYQEIGTMEIEHAAYMIFLNKSCFNGLYRENKKGGFNVPFGKKEKINTYEEENLRAVNNLLQKTIILNGDFEKVEEFIDNKTFIYMDPPYRPLKGKGSFKDYSKEEFNDDTQIRLAEFYKKISHSGAKVMESNSDPKNSDEDDLFFDELYKEFRIDRINAARNINSKGNGRGKISEILVTSY</sequence>
<feature type="binding site" evidence="7">
    <location>
        <position position="210"/>
    </location>
    <ligand>
        <name>S-adenosyl-L-methionine</name>
        <dbReference type="ChEBI" id="CHEBI:59789"/>
    </ligand>
</feature>
<evidence type="ECO:0000256" key="8">
    <source>
        <dbReference type="RuleBase" id="RU361257"/>
    </source>
</evidence>
<accession>M1MSX2</accession>
<gene>
    <name evidence="9" type="ORF">Cspa_c40510</name>
</gene>
<proteinExistence type="inferred from homology"/>
<dbReference type="GO" id="GO:0043565">
    <property type="term" value="F:sequence-specific DNA binding"/>
    <property type="evidence" value="ECO:0007669"/>
    <property type="project" value="TreeGrafter"/>
</dbReference>
<dbReference type="PANTHER" id="PTHR30481:SF3">
    <property type="entry name" value="DNA ADENINE METHYLASE"/>
    <property type="match status" value="1"/>
</dbReference>
<dbReference type="NCBIfam" id="TIGR00571">
    <property type="entry name" value="dam"/>
    <property type="match status" value="1"/>
</dbReference>
<dbReference type="OrthoDB" id="9805629at2"/>
<dbReference type="AlphaFoldDB" id="M1MSX2"/>
<dbReference type="RefSeq" id="WP_015394117.1">
    <property type="nucleotide sequence ID" value="NC_020291.1"/>
</dbReference>
<evidence type="ECO:0000256" key="2">
    <source>
        <dbReference type="ARBA" id="ARBA00011900"/>
    </source>
</evidence>
<dbReference type="Gene3D" id="3.40.50.150">
    <property type="entry name" value="Vaccinia Virus protein VP39"/>
    <property type="match status" value="1"/>
</dbReference>
<dbReference type="Gene3D" id="1.10.1020.10">
    <property type="entry name" value="Adenine-specific Methyltransferase, Domain 2"/>
    <property type="match status" value="1"/>
</dbReference>
<dbReference type="PANTHER" id="PTHR30481">
    <property type="entry name" value="DNA ADENINE METHYLASE"/>
    <property type="match status" value="1"/>
</dbReference>
<dbReference type="EC" id="2.1.1.72" evidence="2 8"/>
<reference evidence="9 10" key="1">
    <citation type="submission" date="2013-02" db="EMBL/GenBank/DDBJ databases">
        <title>Genome sequence of Clostridium saccharoperbutylacetonicum N1-4(HMT).</title>
        <authorList>
            <person name="Poehlein A."/>
            <person name="Daniel R."/>
        </authorList>
    </citation>
    <scope>NUCLEOTIDE SEQUENCE [LARGE SCALE GENOMIC DNA]</scope>
    <source>
        <strain evidence="10">N1-4(HMT)</strain>
    </source>
</reference>
<dbReference type="PRINTS" id="PR00505">
    <property type="entry name" value="D12N6MTFRASE"/>
</dbReference>
<keyword evidence="3 8" id="KW-0489">Methyltransferase</keyword>
<dbReference type="HOGENOM" id="CLU_063430_0_0_9"/>
<evidence type="ECO:0000313" key="9">
    <source>
        <dbReference type="EMBL" id="AGF57806.1"/>
    </source>
</evidence>
<comment type="similarity">
    <text evidence="1 8">Belongs to the N(4)/N(6)-methyltransferase family.</text>
</comment>
<dbReference type="PATRIC" id="fig|931276.5.peg.4084"/>
<dbReference type="GO" id="GO:0006298">
    <property type="term" value="P:mismatch repair"/>
    <property type="evidence" value="ECO:0007669"/>
    <property type="project" value="TreeGrafter"/>
</dbReference>
<keyword evidence="4 8" id="KW-0808">Transferase</keyword>
<dbReference type="InterPro" id="IPR023095">
    <property type="entry name" value="Ade_MeTrfase_dom_2"/>
</dbReference>
<evidence type="ECO:0000256" key="4">
    <source>
        <dbReference type="ARBA" id="ARBA00022679"/>
    </source>
</evidence>
<dbReference type="GO" id="GO:0032259">
    <property type="term" value="P:methylation"/>
    <property type="evidence" value="ECO:0007669"/>
    <property type="project" value="UniProtKB-KW"/>
</dbReference>
<evidence type="ECO:0000256" key="3">
    <source>
        <dbReference type="ARBA" id="ARBA00022603"/>
    </source>
</evidence>
<evidence type="ECO:0000256" key="7">
    <source>
        <dbReference type="PIRSR" id="PIRSR000398-1"/>
    </source>
</evidence>
<name>M1MSX2_9CLOT</name>
<feature type="binding site" evidence="7">
    <location>
        <position position="12"/>
    </location>
    <ligand>
        <name>S-adenosyl-L-methionine</name>
        <dbReference type="ChEBI" id="CHEBI:59789"/>
    </ligand>
</feature>
<dbReference type="InterPro" id="IPR002052">
    <property type="entry name" value="DNA_methylase_N6_adenine_CS"/>
</dbReference>
<dbReference type="PROSITE" id="PS00092">
    <property type="entry name" value="N6_MTASE"/>
    <property type="match status" value="1"/>
</dbReference>
<dbReference type="InterPro" id="IPR029063">
    <property type="entry name" value="SAM-dependent_MTases_sf"/>
</dbReference>